<evidence type="ECO:0000256" key="7">
    <source>
        <dbReference type="ARBA" id="ARBA00023015"/>
    </source>
</evidence>
<dbReference type="GO" id="GO:0008270">
    <property type="term" value="F:zinc ion binding"/>
    <property type="evidence" value="ECO:0007669"/>
    <property type="project" value="UniProtKB-KW"/>
</dbReference>
<feature type="region of interest" description="Disordered" evidence="11">
    <location>
        <begin position="69"/>
        <end position="90"/>
    </location>
</feature>
<feature type="region of interest" description="Disordered" evidence="11">
    <location>
        <begin position="251"/>
        <end position="271"/>
    </location>
</feature>
<dbReference type="FunFam" id="3.30.160.60:FF:000036">
    <property type="entry name" value="GLI family zinc finger 3"/>
    <property type="match status" value="1"/>
</dbReference>
<feature type="region of interest" description="Disordered" evidence="11">
    <location>
        <begin position="104"/>
        <end position="193"/>
    </location>
</feature>
<dbReference type="Proteomes" id="UP000749559">
    <property type="component" value="Unassembled WGS sequence"/>
</dbReference>
<evidence type="ECO:0000313" key="12">
    <source>
        <dbReference type="EMBL" id="CAH1775883.1"/>
    </source>
</evidence>
<gene>
    <name evidence="12" type="ORF">OFUS_LOCUS3126</name>
</gene>
<dbReference type="AlphaFoldDB" id="A0A8J1XQU2"/>
<feature type="compositionally biased region" description="Basic residues" evidence="11">
    <location>
        <begin position="302"/>
        <end position="313"/>
    </location>
</feature>
<reference evidence="12" key="1">
    <citation type="submission" date="2022-03" db="EMBL/GenBank/DDBJ databases">
        <authorList>
            <person name="Martin C."/>
        </authorList>
    </citation>
    <scope>NUCLEOTIDE SEQUENCE</scope>
</reference>
<dbReference type="GO" id="GO:0000978">
    <property type="term" value="F:RNA polymerase II cis-regulatory region sequence-specific DNA binding"/>
    <property type="evidence" value="ECO:0007669"/>
    <property type="project" value="TreeGrafter"/>
</dbReference>
<evidence type="ECO:0000256" key="10">
    <source>
        <dbReference type="ARBA" id="ARBA00023242"/>
    </source>
</evidence>
<dbReference type="Pfam" id="PF23561">
    <property type="entry name" value="zf-C2H2_15"/>
    <property type="match status" value="1"/>
</dbReference>
<feature type="compositionally biased region" description="Polar residues" evidence="11">
    <location>
        <begin position="104"/>
        <end position="123"/>
    </location>
</feature>
<feature type="compositionally biased region" description="Polar residues" evidence="11">
    <location>
        <begin position="796"/>
        <end position="819"/>
    </location>
</feature>
<evidence type="ECO:0000256" key="3">
    <source>
        <dbReference type="ARBA" id="ARBA00022723"/>
    </source>
</evidence>
<dbReference type="OrthoDB" id="3214149at2759"/>
<organism evidence="12 13">
    <name type="scientific">Owenia fusiformis</name>
    <name type="common">Polychaete worm</name>
    <dbReference type="NCBI Taxonomy" id="6347"/>
    <lineage>
        <taxon>Eukaryota</taxon>
        <taxon>Metazoa</taxon>
        <taxon>Spiralia</taxon>
        <taxon>Lophotrochozoa</taxon>
        <taxon>Annelida</taxon>
        <taxon>Polychaeta</taxon>
        <taxon>Sedentaria</taxon>
        <taxon>Canalipalpata</taxon>
        <taxon>Sabellida</taxon>
        <taxon>Oweniida</taxon>
        <taxon>Oweniidae</taxon>
        <taxon>Owenia</taxon>
    </lineage>
</organism>
<keyword evidence="7" id="KW-0805">Transcription regulation</keyword>
<comment type="similarity">
    <text evidence="2">Belongs to the GLI C2H2-type zinc-finger protein family.</text>
</comment>
<name>A0A8J1XQU2_OWEFU</name>
<keyword evidence="13" id="KW-1185">Reference proteome</keyword>
<evidence type="ECO:0000256" key="2">
    <source>
        <dbReference type="ARBA" id="ARBA00010831"/>
    </source>
</evidence>
<feature type="compositionally biased region" description="Polar residues" evidence="11">
    <location>
        <begin position="868"/>
        <end position="897"/>
    </location>
</feature>
<evidence type="ECO:0000256" key="11">
    <source>
        <dbReference type="SAM" id="MobiDB-lite"/>
    </source>
</evidence>
<feature type="compositionally biased region" description="Polar residues" evidence="11">
    <location>
        <begin position="251"/>
        <end position="263"/>
    </location>
</feature>
<evidence type="ECO:0000256" key="9">
    <source>
        <dbReference type="ARBA" id="ARBA00023163"/>
    </source>
</evidence>
<feature type="compositionally biased region" description="Polar residues" evidence="11">
    <location>
        <begin position="30"/>
        <end position="48"/>
    </location>
</feature>
<feature type="compositionally biased region" description="Polar residues" evidence="11">
    <location>
        <begin position="133"/>
        <end position="146"/>
    </location>
</feature>
<feature type="compositionally biased region" description="Low complexity" evidence="11">
    <location>
        <begin position="152"/>
        <end position="191"/>
    </location>
</feature>
<feature type="compositionally biased region" description="Polar residues" evidence="11">
    <location>
        <begin position="1"/>
        <end position="14"/>
    </location>
</feature>
<accession>A0A8J1XQU2</accession>
<dbReference type="FunFam" id="3.30.160.60:FF:000019">
    <property type="entry name" value="GLI family zinc finger 3"/>
    <property type="match status" value="1"/>
</dbReference>
<feature type="region of interest" description="Disordered" evidence="11">
    <location>
        <begin position="295"/>
        <end position="316"/>
    </location>
</feature>
<dbReference type="PROSITE" id="PS00028">
    <property type="entry name" value="ZINC_FINGER_C2H2_1"/>
    <property type="match status" value="3"/>
</dbReference>
<keyword evidence="3" id="KW-0479">Metal-binding</keyword>
<dbReference type="PROSITE" id="PS50157">
    <property type="entry name" value="ZINC_FINGER_C2H2_2"/>
    <property type="match status" value="5"/>
</dbReference>
<dbReference type="PANTHER" id="PTHR45718:SF7">
    <property type="entry name" value="C2H2-TYPE DOMAIN-CONTAINING PROTEIN"/>
    <property type="match status" value="1"/>
</dbReference>
<evidence type="ECO:0000256" key="5">
    <source>
        <dbReference type="ARBA" id="ARBA00022771"/>
    </source>
</evidence>
<keyword evidence="6" id="KW-0862">Zinc</keyword>
<dbReference type="InterPro" id="IPR043359">
    <property type="entry name" value="GLI-like"/>
</dbReference>
<dbReference type="Pfam" id="PF00096">
    <property type="entry name" value="zf-C2H2"/>
    <property type="match status" value="3"/>
</dbReference>
<proteinExistence type="inferred from homology"/>
<dbReference type="InterPro" id="IPR056436">
    <property type="entry name" value="Znf-C2H2_ZIC1-5/GLI1-3-like"/>
</dbReference>
<dbReference type="GO" id="GO:0005634">
    <property type="term" value="C:nucleus"/>
    <property type="evidence" value="ECO:0007669"/>
    <property type="project" value="UniProtKB-SubCell"/>
</dbReference>
<feature type="compositionally biased region" description="Basic and acidic residues" evidence="11">
    <location>
        <begin position="731"/>
        <end position="749"/>
    </location>
</feature>
<dbReference type="FunFam" id="3.30.160.60:FF:000031">
    <property type="entry name" value="GLI family zinc finger 3"/>
    <property type="match status" value="1"/>
</dbReference>
<keyword evidence="9" id="KW-0804">Transcription</keyword>
<dbReference type="InterPro" id="IPR013087">
    <property type="entry name" value="Znf_C2H2_type"/>
</dbReference>
<comment type="subcellular location">
    <subcellularLocation>
        <location evidence="1">Nucleus</location>
    </subcellularLocation>
</comment>
<keyword evidence="4" id="KW-0677">Repeat</keyword>
<dbReference type="EMBL" id="CAIIXF020000001">
    <property type="protein sequence ID" value="CAH1775883.1"/>
    <property type="molecule type" value="Genomic_DNA"/>
</dbReference>
<comment type="caution">
    <text evidence="12">The sequence shown here is derived from an EMBL/GenBank/DDBJ whole genome shotgun (WGS) entry which is preliminary data.</text>
</comment>
<dbReference type="SMART" id="SM00355">
    <property type="entry name" value="ZnF_C2H2"/>
    <property type="match status" value="5"/>
</dbReference>
<dbReference type="SUPFAM" id="SSF57667">
    <property type="entry name" value="beta-beta-alpha zinc fingers"/>
    <property type="match status" value="3"/>
</dbReference>
<dbReference type="FunFam" id="3.30.160.60:FF:000048">
    <property type="entry name" value="GLI family zinc finger 3"/>
    <property type="match status" value="1"/>
</dbReference>
<sequence>MNGRSSSESIQMTKGSDIPSVRVQAETPLPLSNRTTPIPNNGNAQKPSVQLPAISSNRQVVNAGQPVVVKEESPQISPRQQSITPTSQLISSQHDLSYNLVTDRQSISSQKPSKQDLNNSSGYGPQCIGLGTTGNTSRPQSTSNHNIRLEPLKSNNKSNHSLLSHTQLSSSASTLQLPNQSLTQSQSPTPSEISSIRLNTRNSLNTPTLSVISSDAITPSGDKNVFLEPYPVVKKEWHQFPVLPSLSSQGNGSIAGSEASESQFMPPGSAMSHYASSNHSLSPFPHLMEYSPSLSSFASPRHSARSRMSKKRQLSVSPLSSEGLDLNSIIRTSPTSLVAYINGSRSSSVSSSPQFGHHAGTYGHLAARSAMGSPMSISSGGQMHHSRYMGSLHQSQASMGQFKKEGFEADDCSVISYMASLEQGQVRHEGNAVVANNQVVIQQQQQQQNHTLVNAYAPADNIHINNMTPLDIPNLNALDNIDMSSLNDVDPMNTEHMNALNSHLGSFNHGPLIASNAPNTNTPVVHPTTSMKPPIHPQHPPPTYAQAIEQQQYVKSHTTLSNGHSTPGCDSEDGENRPLICKWIDCNQIHSEQDELVRHIEKVHIDQRKGEDFTCFWQACPRRFKPFNARYKLLIHMRVHSGEKPNKCTFEGCNKAFSRLENLKIHLRSHTGEKPYLCQQPGCTKAFSNSSDRAKHQRTHLDTKPYACQIPGCTKRYTDPSSLRKHVKNHSQKEQQARKKLRPGDRPEFSPDLNDCLTIHSLRPEDSPLGSTTDSGIGRSPHGSHPGTSVDMYPGYSSTHSSRSGTATGTSNFSHNHSPISMHGSPMAPSMTIRSDSSEGGVMGGGFSPHPPQMVSPGRRSLPPALQQRRTPQPISSSPHVNVPSMTQQIQQMANGYQQQSPLPLHQSPMPVQQQSPMPVQQQSPMPVQQQSPMPVQQQSPMPVQQQSPMPYQQQQSPMPFTPVTPQMAPNGEQHNNSYNNMNNQGHQMAMQPSQSNNNYASPDLYANQNNITRENSARGLLPSYIPTFEETLTNLPYDQMQRAISNYSGYSEHPPAAMPGEQYVDPTGVSLPLGSLPHDDNQYLQLNAIDRCNSRLSAVYADGNS</sequence>
<dbReference type="GO" id="GO:0000981">
    <property type="term" value="F:DNA-binding transcription factor activity, RNA polymerase II-specific"/>
    <property type="evidence" value="ECO:0007669"/>
    <property type="project" value="TreeGrafter"/>
</dbReference>
<evidence type="ECO:0000256" key="4">
    <source>
        <dbReference type="ARBA" id="ARBA00022737"/>
    </source>
</evidence>
<evidence type="ECO:0000256" key="6">
    <source>
        <dbReference type="ARBA" id="ARBA00022833"/>
    </source>
</evidence>
<feature type="region of interest" description="Disordered" evidence="11">
    <location>
        <begin position="1"/>
        <end position="48"/>
    </location>
</feature>
<dbReference type="InterPro" id="IPR036236">
    <property type="entry name" value="Znf_C2H2_sf"/>
</dbReference>
<dbReference type="Gene3D" id="3.30.160.60">
    <property type="entry name" value="Classic Zinc Finger"/>
    <property type="match status" value="5"/>
</dbReference>
<feature type="compositionally biased region" description="Low complexity" evidence="11">
    <location>
        <begin position="898"/>
        <end position="958"/>
    </location>
</feature>
<keyword evidence="5" id="KW-0863">Zinc-finger</keyword>
<evidence type="ECO:0000256" key="8">
    <source>
        <dbReference type="ARBA" id="ARBA00023125"/>
    </source>
</evidence>
<dbReference type="PANTHER" id="PTHR45718">
    <property type="entry name" value="TRANSCRIPTIONAL ACTIVATOR CUBITUS INTERRUPTUS"/>
    <property type="match status" value="1"/>
</dbReference>
<evidence type="ECO:0000256" key="1">
    <source>
        <dbReference type="ARBA" id="ARBA00004123"/>
    </source>
</evidence>
<feature type="compositionally biased region" description="Polar residues" evidence="11">
    <location>
        <begin position="74"/>
        <end position="90"/>
    </location>
</feature>
<keyword evidence="10" id="KW-0539">Nucleus</keyword>
<feature type="region of interest" description="Disordered" evidence="11">
    <location>
        <begin position="719"/>
        <end position="958"/>
    </location>
</feature>
<protein>
    <submittedName>
        <fullName evidence="12">Uncharacterized protein</fullName>
    </submittedName>
</protein>
<keyword evidence="8" id="KW-0238">DNA-binding</keyword>
<evidence type="ECO:0000313" key="13">
    <source>
        <dbReference type="Proteomes" id="UP000749559"/>
    </source>
</evidence>